<dbReference type="PANTHER" id="PTHR11280">
    <property type="entry name" value="GLUCOSAMINE-6-PHOSPHATE ISOMERASE"/>
    <property type="match status" value="1"/>
</dbReference>
<dbReference type="InterPro" id="IPR006148">
    <property type="entry name" value="Glc/Gal-6P_isomerase"/>
</dbReference>
<keyword evidence="3 4" id="KW-0119">Carbohydrate metabolism</keyword>
<comment type="caution">
    <text evidence="4">Lacks conserved residue(s) required for the propagation of feature annotation.</text>
</comment>
<dbReference type="AlphaFoldDB" id="A0A5C7FEE6"/>
<evidence type="ECO:0000256" key="3">
    <source>
        <dbReference type="ARBA" id="ARBA00023277"/>
    </source>
</evidence>
<evidence type="ECO:0000256" key="4">
    <source>
        <dbReference type="HAMAP-Rule" id="MF_01241"/>
    </source>
</evidence>
<dbReference type="PANTHER" id="PTHR11280:SF5">
    <property type="entry name" value="GLUCOSAMINE-6-PHOSPHATE ISOMERASE"/>
    <property type="match status" value="1"/>
</dbReference>
<dbReference type="GO" id="GO:0006043">
    <property type="term" value="P:glucosamine catabolic process"/>
    <property type="evidence" value="ECO:0007669"/>
    <property type="project" value="TreeGrafter"/>
</dbReference>
<evidence type="ECO:0000256" key="1">
    <source>
        <dbReference type="ARBA" id="ARBA00000644"/>
    </source>
</evidence>
<dbReference type="Proteomes" id="UP000321816">
    <property type="component" value="Chromosome"/>
</dbReference>
<dbReference type="OrthoDB" id="9791139at2"/>
<dbReference type="InterPro" id="IPR037171">
    <property type="entry name" value="NagB/RpiA_transferase-like"/>
</dbReference>
<dbReference type="HAMAP" id="MF_01241">
    <property type="entry name" value="GlcN6P_deamin"/>
    <property type="match status" value="1"/>
</dbReference>
<dbReference type="Gene3D" id="3.40.50.1360">
    <property type="match status" value="1"/>
</dbReference>
<dbReference type="InterPro" id="IPR018321">
    <property type="entry name" value="Glucosamine6P_isomerase_CS"/>
</dbReference>
<dbReference type="KEGG" id="ahal:FTX54_003675"/>
<feature type="domain" description="Glucosamine/galactosamine-6-phosphate isomerase" evidence="5">
    <location>
        <begin position="30"/>
        <end position="227"/>
    </location>
</feature>
<comment type="pathway">
    <text evidence="4">Amino-sugar metabolism; N-acetylneuraminate degradation; D-fructose 6-phosphate from N-acetylneuraminate: step 5/5.</text>
</comment>
<feature type="active site" description="Proton acceptor; for ring-opening step" evidence="4">
    <location>
        <position position="136"/>
    </location>
</feature>
<protein>
    <recommendedName>
        <fullName evidence="4">Glucosamine-6-phosphate deaminase</fullName>
        <ecNumber evidence="4">3.5.99.6</ecNumber>
    </recommendedName>
    <alternativeName>
        <fullName evidence="4">GlcN6P deaminase</fullName>
        <shortName evidence="4">GNPDA</shortName>
    </alternativeName>
    <alternativeName>
        <fullName evidence="4">Glucosamine-6-phosphate isomerase</fullName>
    </alternativeName>
</protein>
<proteinExistence type="inferred from homology"/>
<organism evidence="6 7">
    <name type="scientific">Alkalicoccus halolimnae</name>
    <dbReference type="NCBI Taxonomy" id="1667239"/>
    <lineage>
        <taxon>Bacteria</taxon>
        <taxon>Bacillati</taxon>
        <taxon>Bacillota</taxon>
        <taxon>Bacilli</taxon>
        <taxon>Bacillales</taxon>
        <taxon>Bacillaceae</taxon>
        <taxon>Alkalicoccus</taxon>
    </lineage>
</organism>
<comment type="catalytic activity">
    <reaction evidence="1 4">
        <text>alpha-D-glucosamine 6-phosphate + H2O = beta-D-fructose 6-phosphate + NH4(+)</text>
        <dbReference type="Rhea" id="RHEA:12172"/>
        <dbReference type="ChEBI" id="CHEBI:15377"/>
        <dbReference type="ChEBI" id="CHEBI:28938"/>
        <dbReference type="ChEBI" id="CHEBI:57634"/>
        <dbReference type="ChEBI" id="CHEBI:75989"/>
        <dbReference type="EC" id="3.5.99.6"/>
    </reaction>
</comment>
<dbReference type="GO" id="GO:0005737">
    <property type="term" value="C:cytoplasm"/>
    <property type="evidence" value="ECO:0007669"/>
    <property type="project" value="TreeGrafter"/>
</dbReference>
<dbReference type="PROSITE" id="PS01161">
    <property type="entry name" value="GLC_GALNAC_ISOMERASE"/>
    <property type="match status" value="1"/>
</dbReference>
<evidence type="ECO:0000313" key="7">
    <source>
        <dbReference type="Proteomes" id="UP000321816"/>
    </source>
</evidence>
<feature type="active site" description="For ring-opening step" evidence="4">
    <location>
        <position position="134"/>
    </location>
</feature>
<dbReference type="GO" id="GO:0006046">
    <property type="term" value="P:N-acetylglucosamine catabolic process"/>
    <property type="evidence" value="ECO:0007669"/>
    <property type="project" value="UniProtKB-UniRule"/>
</dbReference>
<dbReference type="GO" id="GO:0004342">
    <property type="term" value="F:glucosamine-6-phosphate deaminase activity"/>
    <property type="evidence" value="ECO:0007669"/>
    <property type="project" value="UniProtKB-UniRule"/>
</dbReference>
<feature type="active site" description="Proton acceptor; for enolization step" evidence="4">
    <location>
        <position position="65"/>
    </location>
</feature>
<accession>A0A5C7FEE6</accession>
<dbReference type="NCBIfam" id="TIGR00502">
    <property type="entry name" value="nagB"/>
    <property type="match status" value="1"/>
</dbReference>
<gene>
    <name evidence="4 6" type="primary">nagB</name>
    <name evidence="6" type="ORF">FTX54_003675</name>
</gene>
<dbReference type="InterPro" id="IPR004547">
    <property type="entry name" value="Glucosamine6P_isomerase"/>
</dbReference>
<comment type="function">
    <text evidence="4">Catalyzes the reversible isomerization-deamination of glucosamine 6-phosphate (GlcN6P) to form fructose 6-phosphate (Fru6P) and ammonium ion.</text>
</comment>
<evidence type="ECO:0000259" key="5">
    <source>
        <dbReference type="Pfam" id="PF01182"/>
    </source>
</evidence>
<dbReference type="EC" id="3.5.99.6" evidence="4"/>
<feature type="active site" description="For ring-opening step" evidence="4">
    <location>
        <position position="141"/>
    </location>
</feature>
<evidence type="ECO:0000313" key="6">
    <source>
        <dbReference type="EMBL" id="WWD80680.1"/>
    </source>
</evidence>
<dbReference type="FunFam" id="3.40.50.1360:FF:000003">
    <property type="entry name" value="Glucosamine-6-phosphate deaminase"/>
    <property type="match status" value="1"/>
</dbReference>
<dbReference type="EMBL" id="CP144914">
    <property type="protein sequence ID" value="WWD80680.1"/>
    <property type="molecule type" value="Genomic_DNA"/>
</dbReference>
<dbReference type="SUPFAM" id="SSF100950">
    <property type="entry name" value="NagB/RpiA/CoA transferase-like"/>
    <property type="match status" value="1"/>
</dbReference>
<dbReference type="CDD" id="cd01399">
    <property type="entry name" value="GlcN6P_deaminase"/>
    <property type="match status" value="1"/>
</dbReference>
<reference evidence="6 7" key="1">
    <citation type="submission" date="2024-01" db="EMBL/GenBank/DDBJ databases">
        <title>Complete Genome Sequence of Alkalicoccus halolimnae BZ-SZ-XJ29T, a Moderately Halophilic Bacterium Isolated from a Salt Lake.</title>
        <authorList>
            <person name="Zhao B."/>
        </authorList>
    </citation>
    <scope>NUCLEOTIDE SEQUENCE [LARGE SCALE GENOMIC DNA]</scope>
    <source>
        <strain evidence="6 7">BZ-SZ-XJ29</strain>
    </source>
</reference>
<dbReference type="GO" id="GO:0005975">
    <property type="term" value="P:carbohydrate metabolic process"/>
    <property type="evidence" value="ECO:0007669"/>
    <property type="project" value="InterPro"/>
</dbReference>
<dbReference type="GO" id="GO:0019262">
    <property type="term" value="P:N-acetylneuraminate catabolic process"/>
    <property type="evidence" value="ECO:0007669"/>
    <property type="project" value="UniProtKB-UniRule"/>
</dbReference>
<evidence type="ECO:0000256" key="2">
    <source>
        <dbReference type="ARBA" id="ARBA00022801"/>
    </source>
</evidence>
<sequence length="242" mass="26770">MRVIRTADYEEMSREALVFVMERLPHIRVLGLATGGTPLRLYEKLIEAVHAGETTMRHVHTVNLDEYVGLADSHPQSYHAFMKKKLFDPLNLTPEQTHLPSGTAEDPEEECRSYEKLIRSLGGIDLQMLGIGENGHIAFNEPGSAFDGRTSVVKLAPSTKKANARFFKGNEFVPDRAVTMGIGTILEAEEILLLASGERKAQAVRCMLEEEPAETCPASALQKHGRVTVIADEEALSLCRSR</sequence>
<comment type="similarity">
    <text evidence="4">Belongs to the glucosamine/galactosamine-6-phosphate isomerase family. NagB subfamily.</text>
</comment>
<keyword evidence="2 4" id="KW-0378">Hydrolase</keyword>
<dbReference type="RefSeq" id="WP_147804431.1">
    <property type="nucleotide sequence ID" value="NZ_CP144914.1"/>
</dbReference>
<keyword evidence="7" id="KW-1185">Reference proteome</keyword>
<dbReference type="GO" id="GO:0042802">
    <property type="term" value="F:identical protein binding"/>
    <property type="evidence" value="ECO:0007669"/>
    <property type="project" value="TreeGrafter"/>
</dbReference>
<dbReference type="Pfam" id="PF01182">
    <property type="entry name" value="Glucosamine_iso"/>
    <property type="match status" value="1"/>
</dbReference>
<name>A0A5C7FEE6_9BACI</name>